<dbReference type="GO" id="GO:0005829">
    <property type="term" value="C:cytosol"/>
    <property type="evidence" value="ECO:0007669"/>
    <property type="project" value="TreeGrafter"/>
</dbReference>
<comment type="similarity">
    <text evidence="1">Belongs to the metallo-dependent hydrolases superfamily. TatD-type hydrolase family.</text>
</comment>
<dbReference type="InterPro" id="IPR018228">
    <property type="entry name" value="DNase_TatD-rel_CS"/>
</dbReference>
<feature type="binding site" evidence="5">
    <location>
        <position position="169"/>
    </location>
    <ligand>
        <name>a divalent metal cation</name>
        <dbReference type="ChEBI" id="CHEBI:60240"/>
        <label>2</label>
    </ligand>
</feature>
<evidence type="ECO:0000313" key="7">
    <source>
        <dbReference type="Proteomes" id="UP000054408"/>
    </source>
</evidence>
<dbReference type="PROSITE" id="PS01091">
    <property type="entry name" value="TATD_3"/>
    <property type="match status" value="1"/>
</dbReference>
<dbReference type="Proteomes" id="UP000054408">
    <property type="component" value="Unassembled WGS sequence"/>
</dbReference>
<dbReference type="Pfam" id="PF01026">
    <property type="entry name" value="TatD_DNase"/>
    <property type="match status" value="1"/>
</dbReference>
<dbReference type="GO" id="GO:0008296">
    <property type="term" value="F:3'-5'-DNA exonuclease activity"/>
    <property type="evidence" value="ECO:0007669"/>
    <property type="project" value="TreeGrafter"/>
</dbReference>
<dbReference type="OMA" id="CSDIFFE"/>
<reference evidence="6 7" key="1">
    <citation type="submission" date="2010-05" db="EMBL/GenBank/DDBJ databases">
        <title>The Genome Sequence of Thecamonas trahens ATCC 50062.</title>
        <authorList>
            <consortium name="The Broad Institute Genome Sequencing Platform"/>
            <person name="Russ C."/>
            <person name="Cuomo C."/>
            <person name="Shea T."/>
            <person name="Young S.K."/>
            <person name="Zeng Q."/>
            <person name="Koehrsen M."/>
            <person name="Haas B."/>
            <person name="Borodovsky M."/>
            <person name="Guigo R."/>
            <person name="Alvarado L."/>
            <person name="Berlin A."/>
            <person name="Bochicchio J."/>
            <person name="Borenstein D."/>
            <person name="Chapman S."/>
            <person name="Chen Z."/>
            <person name="Freedman E."/>
            <person name="Gellesch M."/>
            <person name="Goldberg J."/>
            <person name="Griggs A."/>
            <person name="Gujja S."/>
            <person name="Heilman E."/>
            <person name="Heiman D."/>
            <person name="Hepburn T."/>
            <person name="Howarth C."/>
            <person name="Jen D."/>
            <person name="Larson L."/>
            <person name="Mehta T."/>
            <person name="Park D."/>
            <person name="Pearson M."/>
            <person name="Roberts A."/>
            <person name="Saif S."/>
            <person name="Shenoy N."/>
            <person name="Sisk P."/>
            <person name="Stolte C."/>
            <person name="Sykes S."/>
            <person name="Thomson T."/>
            <person name="Walk T."/>
            <person name="White J."/>
            <person name="Yandava C."/>
            <person name="Burger G."/>
            <person name="Gray M.W."/>
            <person name="Holland P.W.H."/>
            <person name="King N."/>
            <person name="Lang F.B.F."/>
            <person name="Roger A.J."/>
            <person name="Ruiz-Trillo I."/>
            <person name="Lander E."/>
            <person name="Nusbaum C."/>
        </authorList>
    </citation>
    <scope>NUCLEOTIDE SEQUENCE [LARGE SCALE GENOMIC DNA]</scope>
    <source>
        <strain evidence="6 7">ATCC 50062</strain>
    </source>
</reference>
<dbReference type="OrthoDB" id="6079689at2759"/>
<keyword evidence="3 5" id="KW-0479">Metal-binding</keyword>
<evidence type="ECO:0000256" key="3">
    <source>
        <dbReference type="ARBA" id="ARBA00022723"/>
    </source>
</evidence>
<keyword evidence="4" id="KW-0378">Hydrolase</keyword>
<evidence type="ECO:0000256" key="1">
    <source>
        <dbReference type="ARBA" id="ARBA00009275"/>
    </source>
</evidence>
<feature type="binding site" evidence="5">
    <location>
        <position position="141"/>
    </location>
    <ligand>
        <name>a divalent metal cation</name>
        <dbReference type="ChEBI" id="CHEBI:60240"/>
        <label>2</label>
    </ligand>
</feature>
<evidence type="ECO:0000256" key="2">
    <source>
        <dbReference type="ARBA" id="ARBA00022722"/>
    </source>
</evidence>
<evidence type="ECO:0000256" key="5">
    <source>
        <dbReference type="PIRSR" id="PIRSR005902-1"/>
    </source>
</evidence>
<keyword evidence="2" id="KW-0540">Nuclease</keyword>
<evidence type="ECO:0000256" key="4">
    <source>
        <dbReference type="ARBA" id="ARBA00022801"/>
    </source>
</evidence>
<dbReference type="EMBL" id="GL349448">
    <property type="protein sequence ID" value="KNC47839.1"/>
    <property type="molecule type" value="Genomic_DNA"/>
</dbReference>
<dbReference type="RefSeq" id="XP_013759317.1">
    <property type="nucleotide sequence ID" value="XM_013903863.1"/>
</dbReference>
<proteinExistence type="inferred from homology"/>
<dbReference type="SUPFAM" id="SSF51556">
    <property type="entry name" value="Metallo-dependent hydrolases"/>
    <property type="match status" value="1"/>
</dbReference>
<dbReference type="PANTHER" id="PTHR10060">
    <property type="entry name" value="TATD FAMILY DEOXYRIBONUCLEASE"/>
    <property type="match status" value="1"/>
</dbReference>
<dbReference type="Gene3D" id="3.20.20.140">
    <property type="entry name" value="Metal-dependent hydrolases"/>
    <property type="match status" value="1"/>
</dbReference>
<evidence type="ECO:0000313" key="6">
    <source>
        <dbReference type="EMBL" id="KNC47839.1"/>
    </source>
</evidence>
<dbReference type="AlphaFoldDB" id="A0A0L0D659"/>
<dbReference type="PIRSF" id="PIRSF005902">
    <property type="entry name" value="DNase_TatD"/>
    <property type="match status" value="1"/>
</dbReference>
<accession>A0A0L0D659</accession>
<feature type="binding site" evidence="5">
    <location>
        <position position="217"/>
    </location>
    <ligand>
        <name>a divalent metal cation</name>
        <dbReference type="ChEBI" id="CHEBI:60240"/>
        <label>1</label>
    </ligand>
</feature>
<sequence length="300" mass="32699">MYQGVYRGTFKHEPDLDEVLARADAAGVRAIMITGTDVVESTKAVDMVARGGGSAEDGRPELYATVGVHPTRAGVFDDDGEGAVVERLRTLVVRGGDKVLAVGETGIDHNRAHFCPLEVQAKYFETQIQLARELDKPLFLHYRNDDAEPDSPFFSILAAHAGAIRGVVHSFTGSPSEIETIVGLGLYVGINGCSLRTEANCDAVRTIPLERLLLETDAPWCDIRRTHHGYSHVVTHFEGAKKAKAFVRGSMVKSRNEPATMRQVLEVVYGLRAAVDNLESIDAFAAIIYANSERLLLGRP</sequence>
<organism evidence="6 7">
    <name type="scientific">Thecamonas trahens ATCC 50062</name>
    <dbReference type="NCBI Taxonomy" id="461836"/>
    <lineage>
        <taxon>Eukaryota</taxon>
        <taxon>Apusozoa</taxon>
        <taxon>Apusomonadida</taxon>
        <taxon>Apusomonadidae</taxon>
        <taxon>Thecamonas</taxon>
    </lineage>
</organism>
<dbReference type="InterPro" id="IPR032466">
    <property type="entry name" value="Metal_Hydrolase"/>
</dbReference>
<dbReference type="InterPro" id="IPR001130">
    <property type="entry name" value="TatD-like"/>
</dbReference>
<keyword evidence="7" id="KW-1185">Reference proteome</keyword>
<dbReference type="eggNOG" id="KOG3020">
    <property type="taxonomic scope" value="Eukaryota"/>
</dbReference>
<gene>
    <name evidence="6" type="ORF">AMSG_04068</name>
</gene>
<dbReference type="GO" id="GO:0046872">
    <property type="term" value="F:metal ion binding"/>
    <property type="evidence" value="ECO:0007669"/>
    <property type="project" value="UniProtKB-KW"/>
</dbReference>
<dbReference type="PANTHER" id="PTHR10060:SF15">
    <property type="entry name" value="DEOXYRIBONUCLEASE TATDN1"/>
    <property type="match status" value="1"/>
</dbReference>
<dbReference type="GeneID" id="25563632"/>
<name>A0A0L0D659_THETB</name>
<dbReference type="CDD" id="cd01310">
    <property type="entry name" value="TatD_DNAse"/>
    <property type="match status" value="1"/>
</dbReference>
<feature type="binding site" evidence="5">
    <location>
        <position position="104"/>
    </location>
    <ligand>
        <name>a divalent metal cation</name>
        <dbReference type="ChEBI" id="CHEBI:60240"/>
        <label>1</label>
    </ligand>
</feature>
<protein>
    <submittedName>
        <fullName evidence="6">Deoxyribonuclease TATDN1</fullName>
    </submittedName>
</protein>
<dbReference type="InterPro" id="IPR050891">
    <property type="entry name" value="TatD-type_Hydrolase"/>
</dbReference>